<dbReference type="InterPro" id="IPR043519">
    <property type="entry name" value="NT_sf"/>
</dbReference>
<protein>
    <submittedName>
        <fullName evidence="2">Nucleotidyltransferase domain-containing protein</fullName>
    </submittedName>
</protein>
<dbReference type="PANTHER" id="PTHR33933:SF1">
    <property type="entry name" value="PROTEIN ADENYLYLTRANSFERASE MNTA-RELATED"/>
    <property type="match status" value="1"/>
</dbReference>
<feature type="domain" description="Polymerase nucleotidyl transferase" evidence="1">
    <location>
        <begin position="11"/>
        <end position="57"/>
    </location>
</feature>
<organism evidence="2">
    <name type="scientific">Candidatus Fermentithermobacillus carboniphilus</name>
    <dbReference type="NCBI Taxonomy" id="3085328"/>
    <lineage>
        <taxon>Bacteria</taxon>
        <taxon>Bacillati</taxon>
        <taxon>Bacillota</taxon>
        <taxon>Candidatus Fermentithermobacillia</taxon>
        <taxon>Candidatus Fermentithermobacillales</taxon>
        <taxon>Candidatus Fermentithermobacillaceae</taxon>
        <taxon>Candidatus Fermentithermobacillus</taxon>
    </lineage>
</organism>
<dbReference type="InterPro" id="IPR002934">
    <property type="entry name" value="Polymerase_NTP_transf_dom"/>
</dbReference>
<dbReference type="Pfam" id="PF01909">
    <property type="entry name" value="NTP_transf_2"/>
    <property type="match status" value="1"/>
</dbReference>
<accession>A0AAT9LEX8</accession>
<gene>
    <name evidence="2" type="ORF">IMF26_04295</name>
</gene>
<dbReference type="InterPro" id="IPR052548">
    <property type="entry name" value="Type_VII_TA_antitoxin"/>
</dbReference>
<dbReference type="CDD" id="cd05403">
    <property type="entry name" value="NT_KNTase_like"/>
    <property type="match status" value="1"/>
</dbReference>
<evidence type="ECO:0000313" key="2">
    <source>
        <dbReference type="EMBL" id="QUL99571.1"/>
    </source>
</evidence>
<dbReference type="Gene3D" id="3.30.460.10">
    <property type="entry name" value="Beta Polymerase, domain 2"/>
    <property type="match status" value="1"/>
</dbReference>
<reference evidence="2" key="1">
    <citation type="submission" date="2020-10" db="EMBL/GenBank/DDBJ databases">
        <authorList>
            <person name="Kadnikov V."/>
            <person name="Beletsky A.V."/>
            <person name="Mardanov A.V."/>
            <person name="Karnachuk O.V."/>
            <person name="Ravin N.V."/>
        </authorList>
    </citation>
    <scope>NUCLEOTIDE SEQUENCE</scope>
    <source>
        <strain evidence="2">Bu02</strain>
    </source>
</reference>
<name>A0AAT9LEX8_9FIRM</name>
<dbReference type="PROSITE" id="PS50152">
    <property type="entry name" value="25A_SYNTH_3"/>
    <property type="match status" value="1"/>
</dbReference>
<evidence type="ECO:0000259" key="1">
    <source>
        <dbReference type="Pfam" id="PF01909"/>
    </source>
</evidence>
<dbReference type="GO" id="GO:0016779">
    <property type="term" value="F:nucleotidyltransferase activity"/>
    <property type="evidence" value="ECO:0007669"/>
    <property type="project" value="InterPro"/>
</dbReference>
<sequence length="163" mass="18453">MLRKTFEWLCDRLKNECIQVYGPNLTSLVVFGSVGRGTPTYGSDIDVLIIARQLPPGRMARVSQFEEVEKRMAADIASAERIGIYTRLSPLFRTESEVGSGGLIFLDMVEDAKILLDRGGFFQKYLESLREKLQAMGAVRVRRGSTWHWVLKPDLKPGEVFEI</sequence>
<proteinExistence type="predicted"/>
<reference evidence="2" key="2">
    <citation type="journal article" date="2023" name="Biology">
        <title>Prokaryotic Life Associated with Coal-Fire Gas Vents Revealed by Metagenomics.</title>
        <authorList>
            <person name="Kadnikov V.V."/>
            <person name="Mardanov A.V."/>
            <person name="Beletsky A.V."/>
            <person name="Karnachuk O.V."/>
            <person name="Ravin N.V."/>
        </authorList>
    </citation>
    <scope>NUCLEOTIDE SEQUENCE</scope>
    <source>
        <strain evidence="2">Bu02</strain>
    </source>
</reference>
<dbReference type="AlphaFoldDB" id="A0AAT9LEX8"/>
<dbReference type="SUPFAM" id="SSF81301">
    <property type="entry name" value="Nucleotidyltransferase"/>
    <property type="match status" value="1"/>
</dbReference>
<dbReference type="EMBL" id="CP062796">
    <property type="protein sequence ID" value="QUL99571.1"/>
    <property type="molecule type" value="Genomic_DNA"/>
</dbReference>
<dbReference type="KEGG" id="fcz:IMF26_04295"/>
<dbReference type="PANTHER" id="PTHR33933">
    <property type="entry name" value="NUCLEOTIDYLTRANSFERASE"/>
    <property type="match status" value="1"/>
</dbReference>